<evidence type="ECO:0000256" key="1">
    <source>
        <dbReference type="SAM" id="MobiDB-lite"/>
    </source>
</evidence>
<dbReference type="Proteomes" id="UP000887575">
    <property type="component" value="Unassembled WGS sequence"/>
</dbReference>
<feature type="region of interest" description="Disordered" evidence="1">
    <location>
        <begin position="140"/>
        <end position="170"/>
    </location>
</feature>
<accession>A0AAF3EWI7</accession>
<name>A0AAF3EWI7_9BILA</name>
<feature type="compositionally biased region" description="Low complexity" evidence="1">
    <location>
        <begin position="1"/>
        <end position="12"/>
    </location>
</feature>
<dbReference type="AlphaFoldDB" id="A0AAF3EWI7"/>
<reference evidence="3" key="1">
    <citation type="submission" date="2024-02" db="UniProtKB">
        <authorList>
            <consortium name="WormBaseParasite"/>
        </authorList>
    </citation>
    <scope>IDENTIFICATION</scope>
</reference>
<feature type="compositionally biased region" description="Basic and acidic residues" evidence="1">
    <location>
        <begin position="15"/>
        <end position="48"/>
    </location>
</feature>
<evidence type="ECO:0000313" key="3">
    <source>
        <dbReference type="WBParaSite" id="MBELARI_LOCUS17926"/>
    </source>
</evidence>
<protein>
    <submittedName>
        <fullName evidence="3">Uncharacterized protein</fullName>
    </submittedName>
</protein>
<evidence type="ECO:0000313" key="2">
    <source>
        <dbReference type="Proteomes" id="UP000887575"/>
    </source>
</evidence>
<feature type="region of interest" description="Disordered" evidence="1">
    <location>
        <begin position="1"/>
        <end position="48"/>
    </location>
</feature>
<sequence>MSSRSHGSSSQRHQGRGERKERERSRDRERLRKSSNHEQTDGAKKMVDLKAKIREGLAQATTLSQIRGETIASTSTTIIKEEVNDRSSLSRLRQIEAIAAEEGGFRQQHFKSTAGGAGGRVYGNKKQQLSRIEKAIKKEDAHEESIFGPTKPQTLDDISLPKDPTKEGNGMKILLHPSLSEDPEVRKERWLKIWTQRRREFGIG</sequence>
<organism evidence="2 3">
    <name type="scientific">Mesorhabditis belari</name>
    <dbReference type="NCBI Taxonomy" id="2138241"/>
    <lineage>
        <taxon>Eukaryota</taxon>
        <taxon>Metazoa</taxon>
        <taxon>Ecdysozoa</taxon>
        <taxon>Nematoda</taxon>
        <taxon>Chromadorea</taxon>
        <taxon>Rhabditida</taxon>
        <taxon>Rhabditina</taxon>
        <taxon>Rhabditomorpha</taxon>
        <taxon>Rhabditoidea</taxon>
        <taxon>Rhabditidae</taxon>
        <taxon>Mesorhabditinae</taxon>
        <taxon>Mesorhabditis</taxon>
    </lineage>
</organism>
<keyword evidence="2" id="KW-1185">Reference proteome</keyword>
<dbReference type="WBParaSite" id="MBELARI_LOCUS17926">
    <property type="protein sequence ID" value="MBELARI_LOCUS17926"/>
    <property type="gene ID" value="MBELARI_LOCUS17926"/>
</dbReference>
<proteinExistence type="predicted"/>